<comment type="caution">
    <text evidence="1">The sequence shown here is derived from an EMBL/GenBank/DDBJ whole genome shotgun (WGS) entry which is preliminary data.</text>
</comment>
<dbReference type="EMBL" id="JADNYJ010000045">
    <property type="protein sequence ID" value="KAF8900877.1"/>
    <property type="molecule type" value="Genomic_DNA"/>
</dbReference>
<evidence type="ECO:0000313" key="2">
    <source>
        <dbReference type="Proteomes" id="UP000724874"/>
    </source>
</evidence>
<sequence>MTVLQYTLPDLFAAFPCSRNVSEHYEECKDECKAWTESFHPFDEEGMKGFSLANFNLIRLGCDLISLLYVLDEYTDMMKSSFEVEKVRGVILGAFKNPHKGNISANEPPFGAMACDFWTRASSYVSPGALCLEHFIHNFDTYMAAVVREADDRLKRRYHSFEDYLSIRHDSSACLPCFSLCEFGLELPEEIVHYPRMAALREQGTTLIAISNVSRGLELHNSVELVMVERNLDVQGAINWLEQYTNGVSASFLDNVANMPSWGEDVDRRVKIYTDGIAQWVRGNDDWTFESGRYFGSKGLEVQKSRIMKLHLAARSVGYIKN</sequence>
<gene>
    <name evidence="1" type="ORF">CPB84DRAFT_1815333</name>
</gene>
<evidence type="ECO:0000313" key="1">
    <source>
        <dbReference type="EMBL" id="KAF8900877.1"/>
    </source>
</evidence>
<dbReference type="AlphaFoldDB" id="A0A9P5NL01"/>
<dbReference type="OrthoDB" id="6486656at2759"/>
<dbReference type="SUPFAM" id="SSF48576">
    <property type="entry name" value="Terpenoid synthases"/>
    <property type="match status" value="1"/>
</dbReference>
<proteinExistence type="predicted"/>
<dbReference type="Gene3D" id="1.10.600.10">
    <property type="entry name" value="Farnesyl Diphosphate Synthase"/>
    <property type="match status" value="1"/>
</dbReference>
<organism evidence="1 2">
    <name type="scientific">Gymnopilus junonius</name>
    <name type="common">Spectacular rustgill mushroom</name>
    <name type="synonym">Gymnopilus spectabilis subsp. junonius</name>
    <dbReference type="NCBI Taxonomy" id="109634"/>
    <lineage>
        <taxon>Eukaryota</taxon>
        <taxon>Fungi</taxon>
        <taxon>Dikarya</taxon>
        <taxon>Basidiomycota</taxon>
        <taxon>Agaricomycotina</taxon>
        <taxon>Agaricomycetes</taxon>
        <taxon>Agaricomycetidae</taxon>
        <taxon>Agaricales</taxon>
        <taxon>Agaricineae</taxon>
        <taxon>Hymenogastraceae</taxon>
        <taxon>Gymnopilus</taxon>
    </lineage>
</organism>
<accession>A0A9P5NL01</accession>
<dbReference type="Proteomes" id="UP000724874">
    <property type="component" value="Unassembled WGS sequence"/>
</dbReference>
<protein>
    <submittedName>
        <fullName evidence="1">Terpenoid synthase</fullName>
    </submittedName>
</protein>
<keyword evidence="2" id="KW-1185">Reference proteome</keyword>
<dbReference type="Pfam" id="PF19086">
    <property type="entry name" value="Terpene_syn_C_2"/>
    <property type="match status" value="1"/>
</dbReference>
<reference evidence="1" key="1">
    <citation type="submission" date="2020-11" db="EMBL/GenBank/DDBJ databases">
        <authorList>
            <consortium name="DOE Joint Genome Institute"/>
            <person name="Ahrendt S."/>
            <person name="Riley R."/>
            <person name="Andreopoulos W."/>
            <person name="LaButti K."/>
            <person name="Pangilinan J."/>
            <person name="Ruiz-duenas F.J."/>
            <person name="Barrasa J.M."/>
            <person name="Sanchez-Garcia M."/>
            <person name="Camarero S."/>
            <person name="Miyauchi S."/>
            <person name="Serrano A."/>
            <person name="Linde D."/>
            <person name="Babiker R."/>
            <person name="Drula E."/>
            <person name="Ayuso-Fernandez I."/>
            <person name="Pacheco R."/>
            <person name="Padilla G."/>
            <person name="Ferreira P."/>
            <person name="Barriuso J."/>
            <person name="Kellner H."/>
            <person name="Castanera R."/>
            <person name="Alfaro M."/>
            <person name="Ramirez L."/>
            <person name="Pisabarro A.G."/>
            <person name="Kuo A."/>
            <person name="Tritt A."/>
            <person name="Lipzen A."/>
            <person name="He G."/>
            <person name="Yan M."/>
            <person name="Ng V."/>
            <person name="Cullen D."/>
            <person name="Martin F."/>
            <person name="Rosso M.-N."/>
            <person name="Henrissat B."/>
            <person name="Hibbett D."/>
            <person name="Martinez A.T."/>
            <person name="Grigoriev I.V."/>
        </authorList>
    </citation>
    <scope>NUCLEOTIDE SEQUENCE</scope>
    <source>
        <strain evidence="1">AH 44721</strain>
    </source>
</reference>
<dbReference type="InterPro" id="IPR008949">
    <property type="entry name" value="Isoprenoid_synthase_dom_sf"/>
</dbReference>
<name>A0A9P5NL01_GYMJU</name>